<proteinExistence type="predicted"/>
<keyword evidence="3" id="KW-1185">Reference proteome</keyword>
<reference evidence="2 3" key="1">
    <citation type="journal article" date="2009" name="Stand. Genomic Sci.">
        <title>Complete genome sequence of Saccharomonospora viridis type strain (P101).</title>
        <authorList>
            <person name="Pati A."/>
            <person name="Sikorski J."/>
            <person name="Nolan M."/>
            <person name="Lapidus A."/>
            <person name="Copeland A."/>
            <person name="Glavina Del Rio T."/>
            <person name="Lucas S."/>
            <person name="Chen F."/>
            <person name="Tice H."/>
            <person name="Pitluck S."/>
            <person name="Cheng J.F."/>
            <person name="Chertkov O."/>
            <person name="Brettin T."/>
            <person name="Han C."/>
            <person name="Detter J.C."/>
            <person name="Kuske C."/>
            <person name="Bruce D."/>
            <person name="Goodwin L."/>
            <person name="Chain P."/>
            <person name="D'haeseleer P."/>
            <person name="Chen A."/>
            <person name="Palaniappan K."/>
            <person name="Ivanova N."/>
            <person name="Mavromatis K."/>
            <person name="Mikhailova N."/>
            <person name="Rohde M."/>
            <person name="Tindall B.J."/>
            <person name="Goker M."/>
            <person name="Bristow J."/>
            <person name="Eisen J.A."/>
            <person name="Markowitz V."/>
            <person name="Hugenholtz P."/>
            <person name="Kyrpides N.C."/>
            <person name="Klenk H.P."/>
        </authorList>
    </citation>
    <scope>NUCLEOTIDE SEQUENCE [LARGE SCALE GENOMIC DNA]</scope>
    <source>
        <strain evidence="3">ATCC 15386 / DSM 43017 / JCM 3036 / NBRC 12207 / P101</strain>
    </source>
</reference>
<evidence type="ECO:0000313" key="3">
    <source>
        <dbReference type="Proteomes" id="UP000000841"/>
    </source>
</evidence>
<organism evidence="2 3">
    <name type="scientific">Saccharomonospora viridis (strain ATCC 15386 / DSM 43017 / JCM 3036 / CCUG 5913 / NBRC 12207 / NCIMB 9602 / P101)</name>
    <name type="common">Thermoactinomyces viridis</name>
    <dbReference type="NCBI Taxonomy" id="471857"/>
    <lineage>
        <taxon>Bacteria</taxon>
        <taxon>Bacillati</taxon>
        <taxon>Actinomycetota</taxon>
        <taxon>Actinomycetes</taxon>
        <taxon>Pseudonocardiales</taxon>
        <taxon>Pseudonocardiaceae</taxon>
        <taxon>Saccharomonospora</taxon>
    </lineage>
</organism>
<dbReference type="KEGG" id="svi:Svir_05550"/>
<dbReference type="EMBL" id="CP001683">
    <property type="protein sequence ID" value="ACU95629.1"/>
    <property type="molecule type" value="Genomic_DNA"/>
</dbReference>
<gene>
    <name evidence="2" type="ordered locus">Svir_05550</name>
</gene>
<feature type="region of interest" description="Disordered" evidence="1">
    <location>
        <begin position="47"/>
        <end position="72"/>
    </location>
</feature>
<protein>
    <submittedName>
        <fullName evidence="2">Uncharacterized protein</fullName>
    </submittedName>
</protein>
<accession>C7MUR6</accession>
<feature type="compositionally biased region" description="Basic and acidic residues" evidence="1">
    <location>
        <begin position="56"/>
        <end position="65"/>
    </location>
</feature>
<sequence>MRLVRTGSSASLKAASRVASVRLCVRERMAEVAEVAEAAEVVKDVEPAATNRSKFGRAERGRHGFESGGEGA</sequence>
<evidence type="ECO:0000313" key="2">
    <source>
        <dbReference type="EMBL" id="ACU95629.1"/>
    </source>
</evidence>
<dbReference type="Proteomes" id="UP000000841">
    <property type="component" value="Chromosome"/>
</dbReference>
<name>C7MUR6_SACVD</name>
<dbReference type="AlphaFoldDB" id="C7MUR6"/>
<evidence type="ECO:0000256" key="1">
    <source>
        <dbReference type="SAM" id="MobiDB-lite"/>
    </source>
</evidence>
<dbReference type="HOGENOM" id="CLU_2719919_0_0_11"/>